<evidence type="ECO:0000313" key="2">
    <source>
        <dbReference type="EMBL" id="POO01643.1"/>
    </source>
</evidence>
<proteinExistence type="predicted"/>
<dbReference type="EMBL" id="JXTC01000007">
    <property type="protein sequence ID" value="POO01643.1"/>
    <property type="molecule type" value="Genomic_DNA"/>
</dbReference>
<dbReference type="AlphaFoldDB" id="A0A2P5FV22"/>
<gene>
    <name evidence="2" type="ORF">TorRG33x02_024200</name>
</gene>
<keyword evidence="1" id="KW-0812">Transmembrane</keyword>
<keyword evidence="1" id="KW-1133">Transmembrane helix</keyword>
<name>A0A2P5FV22_TREOI</name>
<reference evidence="3" key="1">
    <citation type="submission" date="2016-06" db="EMBL/GenBank/DDBJ databases">
        <title>Parallel loss of symbiosis genes in relatives of nitrogen-fixing non-legume Parasponia.</title>
        <authorList>
            <person name="Van Velzen R."/>
            <person name="Holmer R."/>
            <person name="Bu F."/>
            <person name="Rutten L."/>
            <person name="Van Zeijl A."/>
            <person name="Liu W."/>
            <person name="Santuari L."/>
            <person name="Cao Q."/>
            <person name="Sharma T."/>
            <person name="Shen D."/>
            <person name="Roswanjaya Y."/>
            <person name="Wardhani T."/>
            <person name="Kalhor M.S."/>
            <person name="Jansen J."/>
            <person name="Van den Hoogen J."/>
            <person name="Gungor B."/>
            <person name="Hartog M."/>
            <person name="Hontelez J."/>
            <person name="Verver J."/>
            <person name="Yang W.-C."/>
            <person name="Schijlen E."/>
            <person name="Repin R."/>
            <person name="Schilthuizen M."/>
            <person name="Schranz E."/>
            <person name="Heidstra R."/>
            <person name="Miyata K."/>
            <person name="Fedorova E."/>
            <person name="Kohlen W."/>
            <person name="Bisseling T."/>
            <person name="Smit S."/>
            <person name="Geurts R."/>
        </authorList>
    </citation>
    <scope>NUCLEOTIDE SEQUENCE [LARGE SCALE GENOMIC DNA]</scope>
    <source>
        <strain evidence="3">cv. RG33-2</strain>
    </source>
</reference>
<dbReference type="Proteomes" id="UP000237000">
    <property type="component" value="Unassembled WGS sequence"/>
</dbReference>
<organism evidence="2 3">
    <name type="scientific">Trema orientale</name>
    <name type="common">Charcoal tree</name>
    <name type="synonym">Celtis orientalis</name>
    <dbReference type="NCBI Taxonomy" id="63057"/>
    <lineage>
        <taxon>Eukaryota</taxon>
        <taxon>Viridiplantae</taxon>
        <taxon>Streptophyta</taxon>
        <taxon>Embryophyta</taxon>
        <taxon>Tracheophyta</taxon>
        <taxon>Spermatophyta</taxon>
        <taxon>Magnoliopsida</taxon>
        <taxon>eudicotyledons</taxon>
        <taxon>Gunneridae</taxon>
        <taxon>Pentapetalae</taxon>
        <taxon>rosids</taxon>
        <taxon>fabids</taxon>
        <taxon>Rosales</taxon>
        <taxon>Cannabaceae</taxon>
        <taxon>Trema</taxon>
    </lineage>
</organism>
<dbReference type="STRING" id="63057.A0A2P5FV22"/>
<evidence type="ECO:0000256" key="1">
    <source>
        <dbReference type="SAM" id="Phobius"/>
    </source>
</evidence>
<accession>A0A2P5FV22</accession>
<feature type="transmembrane region" description="Helical" evidence="1">
    <location>
        <begin position="49"/>
        <end position="69"/>
    </location>
</feature>
<protein>
    <submittedName>
        <fullName evidence="2">Uncharacterized protein</fullName>
    </submittedName>
</protein>
<evidence type="ECO:0000313" key="3">
    <source>
        <dbReference type="Proteomes" id="UP000237000"/>
    </source>
</evidence>
<comment type="caution">
    <text evidence="2">The sequence shown here is derived from an EMBL/GenBank/DDBJ whole genome shotgun (WGS) entry which is preliminary data.</text>
</comment>
<keyword evidence="3" id="KW-1185">Reference proteome</keyword>
<dbReference type="OrthoDB" id="9909019at2759"/>
<sequence length="77" mass="8429">MQSSSTTKMANDPKHMPALQGLVLSLKSQWTGAPVFLPCLADPARRSALGLKVSLVMLHLIYVGIIFLFDGDFIQKN</sequence>
<keyword evidence="1" id="KW-0472">Membrane</keyword>
<dbReference type="InParanoid" id="A0A2P5FV22"/>